<comment type="caution">
    <text evidence="1">The sequence shown here is derived from an EMBL/GenBank/DDBJ whole genome shotgun (WGS) entry which is preliminary data.</text>
</comment>
<proteinExistence type="predicted"/>
<accession>A0A2S4M9U5</accession>
<reference evidence="1 2" key="1">
    <citation type="submission" date="2018-01" db="EMBL/GenBank/DDBJ databases">
        <title>Genomic Encyclopedia of Type Strains, Phase III (KMG-III): the genomes of soil and plant-associated and newly described type strains.</title>
        <authorList>
            <person name="Whitman W."/>
        </authorList>
    </citation>
    <scope>NUCLEOTIDE SEQUENCE [LARGE SCALE GENOMIC DNA]</scope>
    <source>
        <strain evidence="1 2">JCM 18070</strain>
    </source>
</reference>
<keyword evidence="2" id="KW-1185">Reference proteome</keyword>
<gene>
    <name evidence="1" type="ORF">B0G62_10642</name>
</gene>
<dbReference type="AlphaFoldDB" id="A0A2S4M9U5"/>
<sequence>MAIVADFQAGAGRNRNGAYAAPNVFAEAAGRFESDSAILPRLQEG</sequence>
<organism evidence="1 2">
    <name type="scientific">Paraburkholderia eburnea</name>
    <dbReference type="NCBI Taxonomy" id="1189126"/>
    <lineage>
        <taxon>Bacteria</taxon>
        <taxon>Pseudomonadati</taxon>
        <taxon>Pseudomonadota</taxon>
        <taxon>Betaproteobacteria</taxon>
        <taxon>Burkholderiales</taxon>
        <taxon>Burkholderiaceae</taxon>
        <taxon>Paraburkholderia</taxon>
    </lineage>
</organism>
<dbReference type="Proteomes" id="UP000237381">
    <property type="component" value="Unassembled WGS sequence"/>
</dbReference>
<evidence type="ECO:0000313" key="1">
    <source>
        <dbReference type="EMBL" id="POR51508.1"/>
    </source>
</evidence>
<protein>
    <submittedName>
        <fullName evidence="1">Uncharacterized protein</fullName>
    </submittedName>
</protein>
<name>A0A2S4M9U5_9BURK</name>
<evidence type="ECO:0000313" key="2">
    <source>
        <dbReference type="Proteomes" id="UP000237381"/>
    </source>
</evidence>
<dbReference type="EMBL" id="PQGA01000006">
    <property type="protein sequence ID" value="POR51508.1"/>
    <property type="molecule type" value="Genomic_DNA"/>
</dbReference>